<organism evidence="1 2">
    <name type="scientific">Aerophobetes bacterium</name>
    <dbReference type="NCBI Taxonomy" id="2030807"/>
    <lineage>
        <taxon>Bacteria</taxon>
        <taxon>Candidatus Aerophobota</taxon>
    </lineage>
</organism>
<sequence>MHKWFVALVGVFSLVGVFGHEQKEPDEIKTYNNTTYNKLVIDPYFSPYMGAEDIYTAFDTLSRLEDKRIPALRKHPKKISAMLIRLIEDSLWINLGRYMGIWQHEYFGHGFRIRSLGRDKFMITGYENDLFSGSTQFCVDDSKATLSDLLSIDIAGLESEGIMARTIANKWVEKEELNSRLGGLYIESALSSWLYASNSIKGTLPTKDNFLSEGNDILAYVFDINNLYPSANLTVRKVSEHLSCNILDPMLWYSFYAEIKYIIVGTTMKVPMFSFDIKGNNLKFLPAFRARLTPYGIENDVVGYFKWNNMPITIDMRWGNLAQFTFGGVHVNMPTLVEVAGSNFGLEVDMWKQPNFEVSPTLLEFVDGVNTPLPSKSRYGGAILLNATLNLTDSKKTLPYVKIGYKSQGYYPGYILDAGWIGRVGIATKF</sequence>
<protein>
    <submittedName>
        <fullName evidence="1">Uncharacterized protein</fullName>
    </submittedName>
</protein>
<evidence type="ECO:0000313" key="1">
    <source>
        <dbReference type="EMBL" id="PCI78183.1"/>
    </source>
</evidence>
<evidence type="ECO:0000313" key="2">
    <source>
        <dbReference type="Proteomes" id="UP000218775"/>
    </source>
</evidence>
<reference evidence="2" key="1">
    <citation type="submission" date="2017-08" db="EMBL/GenBank/DDBJ databases">
        <title>A dynamic microbial community with high functional redundancy inhabits the cold, oxic subseafloor aquifer.</title>
        <authorList>
            <person name="Tully B.J."/>
            <person name="Wheat C.G."/>
            <person name="Glazer B.T."/>
            <person name="Huber J.A."/>
        </authorList>
    </citation>
    <scope>NUCLEOTIDE SEQUENCE [LARGE SCALE GENOMIC DNA]</scope>
</reference>
<dbReference type="AlphaFoldDB" id="A0A2A4X6F2"/>
<name>A0A2A4X6F2_UNCAE</name>
<proteinExistence type="predicted"/>
<gene>
    <name evidence="1" type="ORF">COB21_01570</name>
</gene>
<dbReference type="Proteomes" id="UP000218775">
    <property type="component" value="Unassembled WGS sequence"/>
</dbReference>
<accession>A0A2A4X6F2</accession>
<dbReference type="EMBL" id="NVUK01000008">
    <property type="protein sequence ID" value="PCI78183.1"/>
    <property type="molecule type" value="Genomic_DNA"/>
</dbReference>
<comment type="caution">
    <text evidence="1">The sequence shown here is derived from an EMBL/GenBank/DDBJ whole genome shotgun (WGS) entry which is preliminary data.</text>
</comment>